<gene>
    <name evidence="3" type="ORF">SCL_0102</name>
</gene>
<dbReference type="CDD" id="cd02966">
    <property type="entry name" value="TlpA_like_family"/>
    <property type="match status" value="1"/>
</dbReference>
<sequence length="173" mass="19144">MKRLKKHTKLLIILAAAALLAGATIYLFPPAPRVPPETEFTLMDGSKVTLQSLRGRPVLVSFWATTCPPCVEELPDLIQLYRDLRPQGFELIAVAMPYDPPLQVQDFVQRHNVPYPIAIDVQGKVTSAFGGVPYVPTAFIIAPNGKTELTYTGRLDMAKARRIISRYLKDPGA</sequence>
<dbReference type="PROSITE" id="PS00194">
    <property type="entry name" value="THIOREDOXIN_1"/>
    <property type="match status" value="1"/>
</dbReference>
<dbReference type="RefSeq" id="WP_096359107.1">
    <property type="nucleotide sequence ID" value="NZ_AP014879.1"/>
</dbReference>
<dbReference type="SUPFAM" id="SSF52833">
    <property type="entry name" value="Thioredoxin-like"/>
    <property type="match status" value="1"/>
</dbReference>
<dbReference type="InterPro" id="IPR050553">
    <property type="entry name" value="Thioredoxin_ResA/DsbE_sf"/>
</dbReference>
<dbReference type="InterPro" id="IPR013766">
    <property type="entry name" value="Thioredoxin_domain"/>
</dbReference>
<evidence type="ECO:0000313" key="4">
    <source>
        <dbReference type="Proteomes" id="UP000243180"/>
    </source>
</evidence>
<dbReference type="Gene3D" id="3.40.30.10">
    <property type="entry name" value="Glutaredoxin"/>
    <property type="match status" value="1"/>
</dbReference>
<dbReference type="InterPro" id="IPR017937">
    <property type="entry name" value="Thioredoxin_CS"/>
</dbReference>
<dbReference type="Proteomes" id="UP000243180">
    <property type="component" value="Chromosome"/>
</dbReference>
<dbReference type="PANTHER" id="PTHR42852">
    <property type="entry name" value="THIOL:DISULFIDE INTERCHANGE PROTEIN DSBE"/>
    <property type="match status" value="1"/>
</dbReference>
<dbReference type="InParanoid" id="A0A1B4XCB3"/>
<feature type="domain" description="Thioredoxin" evidence="2">
    <location>
        <begin position="28"/>
        <end position="169"/>
    </location>
</feature>
<dbReference type="EMBL" id="AP014879">
    <property type="protein sequence ID" value="BAV32426.1"/>
    <property type="molecule type" value="Genomic_DNA"/>
</dbReference>
<reference evidence="3 4" key="1">
    <citation type="submission" date="2015-05" db="EMBL/GenBank/DDBJ databases">
        <title>Complete genome sequence of a sulfur-oxidizing gammaproteobacterium strain HA5.</title>
        <authorList>
            <person name="Miura A."/>
            <person name="Kojima H."/>
            <person name="Fukui M."/>
        </authorList>
    </citation>
    <scope>NUCLEOTIDE SEQUENCE [LARGE SCALE GENOMIC DNA]</scope>
    <source>
        <strain evidence="3 4">HA5</strain>
    </source>
</reference>
<dbReference type="GO" id="GO:0015036">
    <property type="term" value="F:disulfide oxidoreductase activity"/>
    <property type="evidence" value="ECO:0007669"/>
    <property type="project" value="UniProtKB-ARBA"/>
</dbReference>
<dbReference type="KEGG" id="slim:SCL_0102"/>
<keyword evidence="1" id="KW-0676">Redox-active center</keyword>
<keyword evidence="4" id="KW-1185">Reference proteome</keyword>
<proteinExistence type="predicted"/>
<dbReference type="InterPro" id="IPR000866">
    <property type="entry name" value="AhpC/TSA"/>
</dbReference>
<dbReference type="Pfam" id="PF00578">
    <property type="entry name" value="AhpC-TSA"/>
    <property type="match status" value="1"/>
</dbReference>
<evidence type="ECO:0000259" key="2">
    <source>
        <dbReference type="PROSITE" id="PS51352"/>
    </source>
</evidence>
<dbReference type="InterPro" id="IPR036249">
    <property type="entry name" value="Thioredoxin-like_sf"/>
</dbReference>
<dbReference type="PROSITE" id="PS51352">
    <property type="entry name" value="THIOREDOXIN_2"/>
    <property type="match status" value="1"/>
</dbReference>
<organism evidence="3 4">
    <name type="scientific">Sulfuricaulis limicola</name>
    <dbReference type="NCBI Taxonomy" id="1620215"/>
    <lineage>
        <taxon>Bacteria</taxon>
        <taxon>Pseudomonadati</taxon>
        <taxon>Pseudomonadota</taxon>
        <taxon>Gammaproteobacteria</taxon>
        <taxon>Acidiferrobacterales</taxon>
        <taxon>Acidiferrobacteraceae</taxon>
        <taxon>Sulfuricaulis</taxon>
    </lineage>
</organism>
<dbReference type="GO" id="GO:0016209">
    <property type="term" value="F:antioxidant activity"/>
    <property type="evidence" value="ECO:0007669"/>
    <property type="project" value="InterPro"/>
</dbReference>
<dbReference type="AlphaFoldDB" id="A0A1B4XCB3"/>
<name>A0A1B4XCB3_9GAMM</name>
<accession>A0A1B4XCB3</accession>
<dbReference type="OrthoDB" id="9788279at2"/>
<protein>
    <submittedName>
        <fullName evidence="3">Thioredoxin</fullName>
    </submittedName>
</protein>
<evidence type="ECO:0000256" key="1">
    <source>
        <dbReference type="ARBA" id="ARBA00023284"/>
    </source>
</evidence>
<dbReference type="PANTHER" id="PTHR42852:SF13">
    <property type="entry name" value="PROTEIN DIPZ"/>
    <property type="match status" value="1"/>
</dbReference>
<evidence type="ECO:0000313" key="3">
    <source>
        <dbReference type="EMBL" id="BAV32426.1"/>
    </source>
</evidence>